<keyword evidence="2" id="KW-1185">Reference proteome</keyword>
<evidence type="ECO:0000313" key="2">
    <source>
        <dbReference type="Proteomes" id="UP000272400"/>
    </source>
</evidence>
<dbReference type="OrthoDB" id="8402552at2"/>
<reference evidence="1 2" key="1">
    <citation type="submission" date="2018-11" db="EMBL/GenBank/DDBJ databases">
        <title>Sequencing the genomes of 1000 actinobacteria strains.</title>
        <authorList>
            <person name="Klenk H.-P."/>
        </authorList>
    </citation>
    <scope>NUCLEOTIDE SEQUENCE [LARGE SCALE GENOMIC DNA]</scope>
    <source>
        <strain evidence="1 2">DSM 44254</strain>
    </source>
</reference>
<dbReference type="EMBL" id="RJKE01000001">
    <property type="protein sequence ID" value="ROO86153.1"/>
    <property type="molecule type" value="Genomic_DNA"/>
</dbReference>
<comment type="caution">
    <text evidence="1">The sequence shown here is derived from an EMBL/GenBank/DDBJ whole genome shotgun (WGS) entry which is preliminary data.</text>
</comment>
<protein>
    <submittedName>
        <fullName evidence="1">Uncharacterized protein</fullName>
    </submittedName>
</protein>
<dbReference type="AlphaFoldDB" id="A0A3N1CXY0"/>
<accession>A0A3N1CXY0</accession>
<proteinExistence type="predicted"/>
<gene>
    <name evidence="1" type="ORF">EDD29_3716</name>
</gene>
<dbReference type="Proteomes" id="UP000272400">
    <property type="component" value="Unassembled WGS sequence"/>
</dbReference>
<organism evidence="1 2">
    <name type="scientific">Actinocorallia herbida</name>
    <dbReference type="NCBI Taxonomy" id="58109"/>
    <lineage>
        <taxon>Bacteria</taxon>
        <taxon>Bacillati</taxon>
        <taxon>Actinomycetota</taxon>
        <taxon>Actinomycetes</taxon>
        <taxon>Streptosporangiales</taxon>
        <taxon>Thermomonosporaceae</taxon>
        <taxon>Actinocorallia</taxon>
    </lineage>
</organism>
<evidence type="ECO:0000313" key="1">
    <source>
        <dbReference type="EMBL" id="ROO86153.1"/>
    </source>
</evidence>
<sequence>MSSLVRDGVQVHHFGIEPRPAVAAEVADLLEEIVDAARASPDRLEEVLAGKSAVDLADDLVAELRRRVLPRDRLHAVARHLVEYGTARDAVKLGLVMLGECGGEDDRDLLLLLGTLEEFTLYAVVALVKTQPDRHRVAYTLARRVTGWGRIHAVRRLEGGTDPDIKGWLLREGFRNEIMDEYLVHLAATTGDLHGALLEPEVDAALLDGAGDILSALALGGPAEDLTDYAEAVPVLHRYAELVGRTEPTLRALDALLVIRGWASNPDLDLTWPEGEPARLIDRYEALLARPGWLEPVLAGLDGPSGFHVALACALRLDLPVLPQTLRHLAREPFDAYAWHCAVDLADEDGLASVITLAQRLLPVEQLAGGPAGDLGLGPEHAPDRALESVITELADHPWAGLELFRVALRNRVVRVRYSAFRTLTTWPSEGRPSDLRDWIAAAASAEPDPDLRQRMREFLATPEPP</sequence>
<name>A0A3N1CXY0_9ACTN</name>
<dbReference type="RefSeq" id="WP_148086003.1">
    <property type="nucleotide sequence ID" value="NZ_RJKE01000001.1"/>
</dbReference>